<feature type="compositionally biased region" description="Acidic residues" evidence="1">
    <location>
        <begin position="322"/>
        <end position="339"/>
    </location>
</feature>
<feature type="region of interest" description="Disordered" evidence="1">
    <location>
        <begin position="293"/>
        <end position="339"/>
    </location>
</feature>
<reference evidence="2 3" key="1">
    <citation type="submission" date="2014-04" db="EMBL/GenBank/DDBJ databases">
        <authorList>
            <consortium name="DOE Joint Genome Institute"/>
            <person name="Kuo A."/>
            <person name="Kohler A."/>
            <person name="Costa M.D."/>
            <person name="Nagy L.G."/>
            <person name="Floudas D."/>
            <person name="Copeland A."/>
            <person name="Barry K.W."/>
            <person name="Cichocki N."/>
            <person name="Veneault-Fourrey C."/>
            <person name="LaButti K."/>
            <person name="Lindquist E.A."/>
            <person name="Lipzen A."/>
            <person name="Lundell T."/>
            <person name="Morin E."/>
            <person name="Murat C."/>
            <person name="Sun H."/>
            <person name="Tunlid A."/>
            <person name="Henrissat B."/>
            <person name="Grigoriev I.V."/>
            <person name="Hibbett D.S."/>
            <person name="Martin F."/>
            <person name="Nordberg H.P."/>
            <person name="Cantor M.N."/>
            <person name="Hua S.X."/>
        </authorList>
    </citation>
    <scope>NUCLEOTIDE SEQUENCE [LARGE SCALE GENOMIC DNA]</scope>
    <source>
        <strain evidence="2 3">Marx 270</strain>
    </source>
</reference>
<dbReference type="AlphaFoldDB" id="A0A0C3NBF3"/>
<feature type="region of interest" description="Disordered" evidence="1">
    <location>
        <begin position="1"/>
        <end position="128"/>
    </location>
</feature>
<feature type="compositionally biased region" description="Basic and acidic residues" evidence="1">
    <location>
        <begin position="170"/>
        <end position="187"/>
    </location>
</feature>
<keyword evidence="3" id="KW-1185">Reference proteome</keyword>
<evidence type="ECO:0000313" key="3">
    <source>
        <dbReference type="Proteomes" id="UP000054217"/>
    </source>
</evidence>
<sequence length="339" mass="37363">MSDSRPIAATDNDDEGRVIIDWTQLPDDDIRYDTDDEEEVMKAKAKERKQRKAAEQARREEQARLEAERVAREQAEAERAEREKAEAEKAAREAEERRAREEEERREAERRRKAETGKGDEAGGEVKKVVMDPGCTRCARANTVCEFLVDGNKKRVACIRCNLSKGKCRWPGDGKDAEAGPKAGKSDKGKKRKADEESAEAGPSTQKRARTSARPTEVLDLDEFEAGGSGAKEAGAARYSGLENKLERLIEAAGLIANNLASLFELHETAVENSGRIADALEALLDESYGFGVAVSPSDSGSSELDSDELREEAEWLKAHGEDEEEESEGEDESMAEAE</sequence>
<organism evidence="2 3">
    <name type="scientific">Pisolithus tinctorius Marx 270</name>
    <dbReference type="NCBI Taxonomy" id="870435"/>
    <lineage>
        <taxon>Eukaryota</taxon>
        <taxon>Fungi</taxon>
        <taxon>Dikarya</taxon>
        <taxon>Basidiomycota</taxon>
        <taxon>Agaricomycotina</taxon>
        <taxon>Agaricomycetes</taxon>
        <taxon>Agaricomycetidae</taxon>
        <taxon>Boletales</taxon>
        <taxon>Sclerodermatineae</taxon>
        <taxon>Pisolithaceae</taxon>
        <taxon>Pisolithus</taxon>
    </lineage>
</organism>
<feature type="region of interest" description="Disordered" evidence="1">
    <location>
        <begin position="170"/>
        <end position="235"/>
    </location>
</feature>
<proteinExistence type="predicted"/>
<protein>
    <submittedName>
        <fullName evidence="2">Uncharacterized protein</fullName>
    </submittedName>
</protein>
<reference evidence="3" key="2">
    <citation type="submission" date="2015-01" db="EMBL/GenBank/DDBJ databases">
        <title>Evolutionary Origins and Diversification of the Mycorrhizal Mutualists.</title>
        <authorList>
            <consortium name="DOE Joint Genome Institute"/>
            <consortium name="Mycorrhizal Genomics Consortium"/>
            <person name="Kohler A."/>
            <person name="Kuo A."/>
            <person name="Nagy L.G."/>
            <person name="Floudas D."/>
            <person name="Copeland A."/>
            <person name="Barry K.W."/>
            <person name="Cichocki N."/>
            <person name="Veneault-Fourrey C."/>
            <person name="LaButti K."/>
            <person name="Lindquist E.A."/>
            <person name="Lipzen A."/>
            <person name="Lundell T."/>
            <person name="Morin E."/>
            <person name="Murat C."/>
            <person name="Riley R."/>
            <person name="Ohm R."/>
            <person name="Sun H."/>
            <person name="Tunlid A."/>
            <person name="Henrissat B."/>
            <person name="Grigoriev I.V."/>
            <person name="Hibbett D.S."/>
            <person name="Martin F."/>
        </authorList>
    </citation>
    <scope>NUCLEOTIDE SEQUENCE [LARGE SCALE GENOMIC DNA]</scope>
    <source>
        <strain evidence="3">Marx 270</strain>
    </source>
</reference>
<dbReference type="InParanoid" id="A0A0C3NBF3"/>
<evidence type="ECO:0000256" key="1">
    <source>
        <dbReference type="SAM" id="MobiDB-lite"/>
    </source>
</evidence>
<accession>A0A0C3NBF3</accession>
<evidence type="ECO:0000313" key="2">
    <source>
        <dbReference type="EMBL" id="KIN92893.1"/>
    </source>
</evidence>
<feature type="compositionally biased region" description="Basic and acidic residues" evidence="1">
    <location>
        <begin position="52"/>
        <end position="128"/>
    </location>
</feature>
<dbReference type="HOGENOM" id="CLU_048923_0_0_1"/>
<dbReference type="Proteomes" id="UP000054217">
    <property type="component" value="Unassembled WGS sequence"/>
</dbReference>
<dbReference type="STRING" id="870435.A0A0C3NBF3"/>
<dbReference type="EMBL" id="KN832313">
    <property type="protein sequence ID" value="KIN92893.1"/>
    <property type="molecule type" value="Genomic_DNA"/>
</dbReference>
<name>A0A0C3NBF3_PISTI</name>
<gene>
    <name evidence="2" type="ORF">M404DRAFT_36626</name>
</gene>